<dbReference type="InterPro" id="IPR025736">
    <property type="entry name" value="PucR_C-HTH_dom"/>
</dbReference>
<dbReference type="InterPro" id="IPR012914">
    <property type="entry name" value="PucR_dom"/>
</dbReference>
<proteinExistence type="inferred from homology"/>
<accession>A0A1W1XGY5</accession>
<feature type="domain" description="PucR C-terminal helix-turn-helix" evidence="3">
    <location>
        <begin position="321"/>
        <end position="379"/>
    </location>
</feature>
<dbReference type="Gene3D" id="1.10.10.2840">
    <property type="entry name" value="PucR C-terminal helix-turn-helix domain"/>
    <property type="match status" value="1"/>
</dbReference>
<dbReference type="EMBL" id="FWXH01000005">
    <property type="protein sequence ID" value="SMC23266.1"/>
    <property type="molecule type" value="Genomic_DNA"/>
</dbReference>
<keyword evidence="6" id="KW-1185">Reference proteome</keyword>
<dbReference type="AlphaFoldDB" id="A0A1W1XGY5"/>
<dbReference type="InterPro" id="IPR042070">
    <property type="entry name" value="PucR_C-HTH_sf"/>
</dbReference>
<feature type="domain" description="CdaR GGDEF-like" evidence="4">
    <location>
        <begin position="132"/>
        <end position="268"/>
    </location>
</feature>
<dbReference type="PANTHER" id="PTHR33744">
    <property type="entry name" value="CARBOHYDRATE DIACID REGULATOR"/>
    <property type="match status" value="1"/>
</dbReference>
<evidence type="ECO:0000313" key="6">
    <source>
        <dbReference type="Proteomes" id="UP000192468"/>
    </source>
</evidence>
<evidence type="ECO:0000256" key="1">
    <source>
        <dbReference type="ARBA" id="ARBA00006754"/>
    </source>
</evidence>
<evidence type="ECO:0000313" key="5">
    <source>
        <dbReference type="EMBL" id="SMC23266.1"/>
    </source>
</evidence>
<dbReference type="Pfam" id="PF17853">
    <property type="entry name" value="GGDEF_2"/>
    <property type="match status" value="1"/>
</dbReference>
<sequence>MAGENGLDRIVKWVHYMENPGYIDWLKGGELILITGILLGKKVDKLLELVKNLNDKKVAGLVINVGPYIEATPKEIIQLANSLNFPVFELPFEVKIIDFSQSICKAIFNSKIEKESMESFMREIIFNDVTYSEEILNRAMLYGYNPECEYCSLVVYMDNLTSFIGTSEVWDQEAELRTKEQVEQIIIKIMNGFNKKTIHVSQSNSIIVMFPINDKDKKKTVNLISENIIKEISLKIEKLQISIGIGTYWRGFEDLKKSVLRAQKALKVLRINGRKNRICKYSDIGVYRLLFELEKSSEMKSMYEETLGKLIFYDKKNSTELVNTLEVYIRENCNLIMAAEELFIHKNTLKYRIKRIEDILECDFKDLEQILNFSIALKIGKLKN</sequence>
<keyword evidence="5" id="KW-0238">DNA-binding</keyword>
<evidence type="ECO:0000259" key="3">
    <source>
        <dbReference type="Pfam" id="PF13556"/>
    </source>
</evidence>
<dbReference type="Pfam" id="PF13556">
    <property type="entry name" value="HTH_30"/>
    <property type="match status" value="1"/>
</dbReference>
<comment type="similarity">
    <text evidence="1">Belongs to the CdaR family.</text>
</comment>
<dbReference type="InterPro" id="IPR041522">
    <property type="entry name" value="CdaR_GGDEF"/>
</dbReference>
<evidence type="ECO:0000259" key="2">
    <source>
        <dbReference type="Pfam" id="PF07905"/>
    </source>
</evidence>
<feature type="domain" description="Purine catabolism PurC-like" evidence="2">
    <location>
        <begin position="1"/>
        <end position="107"/>
    </location>
</feature>
<dbReference type="STRING" id="1121291.SAMN02745134_01850"/>
<dbReference type="GO" id="GO:0003677">
    <property type="term" value="F:DNA binding"/>
    <property type="evidence" value="ECO:0007669"/>
    <property type="project" value="UniProtKB-KW"/>
</dbReference>
<organism evidence="5 6">
    <name type="scientific">Clostridium acidisoli DSM 12555</name>
    <dbReference type="NCBI Taxonomy" id="1121291"/>
    <lineage>
        <taxon>Bacteria</taxon>
        <taxon>Bacillati</taxon>
        <taxon>Bacillota</taxon>
        <taxon>Clostridia</taxon>
        <taxon>Eubacteriales</taxon>
        <taxon>Clostridiaceae</taxon>
        <taxon>Clostridium</taxon>
    </lineage>
</organism>
<name>A0A1W1XGY5_9CLOT</name>
<dbReference type="PANTHER" id="PTHR33744:SF1">
    <property type="entry name" value="DNA-BINDING TRANSCRIPTIONAL ACTIVATOR ADER"/>
    <property type="match status" value="1"/>
</dbReference>
<dbReference type="Pfam" id="PF07905">
    <property type="entry name" value="PucR"/>
    <property type="match status" value="1"/>
</dbReference>
<gene>
    <name evidence="5" type="ORF">SAMN02745134_01850</name>
</gene>
<protein>
    <submittedName>
        <fullName evidence="5">DNA-binding transcriptional regulator, PucR family</fullName>
    </submittedName>
</protein>
<dbReference type="InterPro" id="IPR051448">
    <property type="entry name" value="CdaR-like_regulators"/>
</dbReference>
<dbReference type="Proteomes" id="UP000192468">
    <property type="component" value="Unassembled WGS sequence"/>
</dbReference>
<evidence type="ECO:0000259" key="4">
    <source>
        <dbReference type="Pfam" id="PF17853"/>
    </source>
</evidence>
<reference evidence="5 6" key="1">
    <citation type="submission" date="2017-04" db="EMBL/GenBank/DDBJ databases">
        <authorList>
            <person name="Afonso C.L."/>
            <person name="Miller P.J."/>
            <person name="Scott M.A."/>
            <person name="Spackman E."/>
            <person name="Goraichik I."/>
            <person name="Dimitrov K.M."/>
            <person name="Suarez D.L."/>
            <person name="Swayne D.E."/>
        </authorList>
    </citation>
    <scope>NUCLEOTIDE SEQUENCE [LARGE SCALE GENOMIC DNA]</scope>
    <source>
        <strain evidence="5 6">DSM 12555</strain>
    </source>
</reference>